<dbReference type="Proteomes" id="UP000006671">
    <property type="component" value="Unassembled WGS sequence"/>
</dbReference>
<proteinExistence type="inferred from homology"/>
<evidence type="ECO:0000313" key="7">
    <source>
        <dbReference type="Proteomes" id="UP000006671"/>
    </source>
</evidence>
<keyword evidence="4" id="KW-0539">Nucleus</keyword>
<dbReference type="Pfam" id="PF09420">
    <property type="entry name" value="Nop16"/>
    <property type="match status" value="1"/>
</dbReference>
<evidence type="ECO:0000256" key="1">
    <source>
        <dbReference type="ARBA" id="ARBA00004604"/>
    </source>
</evidence>
<keyword evidence="7" id="KW-1185">Reference proteome</keyword>
<comment type="subcellular location">
    <subcellularLocation>
        <location evidence="1">Nucleus</location>
        <location evidence="1">Nucleolus</location>
    </subcellularLocation>
</comment>
<dbReference type="InterPro" id="IPR019002">
    <property type="entry name" value="Ribosome_biogenesis_Nop16"/>
</dbReference>
<protein>
    <recommendedName>
        <fullName evidence="3">Nucleolar protein 16</fullName>
    </recommendedName>
</protein>
<dbReference type="VEuPathDB" id="AmoebaDB:NAEGRDRAFT_45108"/>
<evidence type="ECO:0000313" key="6">
    <source>
        <dbReference type="EMBL" id="EFC50744.1"/>
    </source>
</evidence>
<gene>
    <name evidence="6" type="ORF">NAEGRDRAFT_45108</name>
</gene>
<reference evidence="6 7" key="1">
    <citation type="journal article" date="2010" name="Cell">
        <title>The genome of Naegleria gruberi illuminates early eukaryotic versatility.</title>
        <authorList>
            <person name="Fritz-Laylin L.K."/>
            <person name="Prochnik S.E."/>
            <person name="Ginger M.L."/>
            <person name="Dacks J.B."/>
            <person name="Carpenter M.L."/>
            <person name="Field M.C."/>
            <person name="Kuo A."/>
            <person name="Paredez A."/>
            <person name="Chapman J."/>
            <person name="Pham J."/>
            <person name="Shu S."/>
            <person name="Neupane R."/>
            <person name="Cipriano M."/>
            <person name="Mancuso J."/>
            <person name="Tu H."/>
            <person name="Salamov A."/>
            <person name="Lindquist E."/>
            <person name="Shapiro H."/>
            <person name="Lucas S."/>
            <person name="Grigoriev I.V."/>
            <person name="Cande W.Z."/>
            <person name="Fulton C."/>
            <person name="Rokhsar D.S."/>
            <person name="Dawson S.C."/>
        </authorList>
    </citation>
    <scope>NUCLEOTIDE SEQUENCE [LARGE SCALE GENOMIC DNA]</scope>
    <source>
        <strain evidence="6 7">NEG-M</strain>
    </source>
</reference>
<sequence length="191" mass="22676">MGKFSALKSTIRRTKTEIHKEKKKQKRQYQLKSSTGKVWDRELTAKYNYARLDLVADPNKPSEENHQVAETLPKEKKPEILDEIISKKPQFKSRLCFIVHESERKTLQALIDKHGENYTAMAWDTDVNILQWTPIQCEKRVKKYKIYMEQLEYEAKTKTGVKGPVQPKKNYKHPINEGDRYQYHKETDVFF</sequence>
<dbReference type="AlphaFoldDB" id="D2UY72"/>
<accession>D2UY72</accession>
<dbReference type="PANTHER" id="PTHR13243:SF1">
    <property type="entry name" value="NUCLEOLAR PROTEIN 16"/>
    <property type="match status" value="1"/>
</dbReference>
<name>D2UY72_NAEGR</name>
<evidence type="ECO:0000256" key="3">
    <source>
        <dbReference type="ARBA" id="ARBA00015522"/>
    </source>
</evidence>
<evidence type="ECO:0000256" key="4">
    <source>
        <dbReference type="ARBA" id="ARBA00023242"/>
    </source>
</evidence>
<dbReference type="PANTHER" id="PTHR13243">
    <property type="entry name" value="HSPC111 PROTEIN-RELATED"/>
    <property type="match status" value="1"/>
</dbReference>
<dbReference type="OrthoDB" id="285729at2759"/>
<organism evidence="7">
    <name type="scientific">Naegleria gruberi</name>
    <name type="common">Amoeba</name>
    <dbReference type="NCBI Taxonomy" id="5762"/>
    <lineage>
        <taxon>Eukaryota</taxon>
        <taxon>Discoba</taxon>
        <taxon>Heterolobosea</taxon>
        <taxon>Tetramitia</taxon>
        <taxon>Eutetramitia</taxon>
        <taxon>Vahlkampfiidae</taxon>
        <taxon>Naegleria</taxon>
    </lineage>
</organism>
<feature type="region of interest" description="Disordered" evidence="5">
    <location>
        <begin position="1"/>
        <end position="34"/>
    </location>
</feature>
<evidence type="ECO:0000256" key="5">
    <source>
        <dbReference type="SAM" id="MobiDB-lite"/>
    </source>
</evidence>
<dbReference type="GO" id="GO:0005730">
    <property type="term" value="C:nucleolus"/>
    <property type="evidence" value="ECO:0007669"/>
    <property type="project" value="UniProtKB-SubCell"/>
</dbReference>
<dbReference type="EMBL" id="GG738845">
    <property type="protein sequence ID" value="EFC50744.1"/>
    <property type="molecule type" value="Genomic_DNA"/>
</dbReference>
<dbReference type="KEGG" id="ngr:NAEGRDRAFT_45108"/>
<dbReference type="OMA" id="HKETDVF"/>
<dbReference type="RefSeq" id="XP_002683488.1">
    <property type="nucleotide sequence ID" value="XM_002683442.1"/>
</dbReference>
<comment type="similarity">
    <text evidence="2">Belongs to the NOP16 family.</text>
</comment>
<dbReference type="GO" id="GO:0042273">
    <property type="term" value="P:ribosomal large subunit biogenesis"/>
    <property type="evidence" value="ECO:0007669"/>
    <property type="project" value="TreeGrafter"/>
</dbReference>
<dbReference type="GeneID" id="8859067"/>
<evidence type="ECO:0000256" key="2">
    <source>
        <dbReference type="ARBA" id="ARBA00008479"/>
    </source>
</evidence>
<dbReference type="InParanoid" id="D2UY72"/>